<protein>
    <submittedName>
        <fullName evidence="2">Uncharacterized protein</fullName>
    </submittedName>
</protein>
<evidence type="ECO:0000313" key="2">
    <source>
        <dbReference type="WBParaSite" id="ALUE_0000144701-mRNA-1"/>
    </source>
</evidence>
<keyword evidence="1" id="KW-1185">Reference proteome</keyword>
<dbReference type="WBParaSite" id="ALUE_0000144701-mRNA-1">
    <property type="protein sequence ID" value="ALUE_0000144701-mRNA-1"/>
    <property type="gene ID" value="ALUE_0000144701"/>
</dbReference>
<organism evidence="1 2">
    <name type="scientific">Ascaris lumbricoides</name>
    <name type="common">Giant roundworm</name>
    <dbReference type="NCBI Taxonomy" id="6252"/>
    <lineage>
        <taxon>Eukaryota</taxon>
        <taxon>Metazoa</taxon>
        <taxon>Ecdysozoa</taxon>
        <taxon>Nematoda</taxon>
        <taxon>Chromadorea</taxon>
        <taxon>Rhabditida</taxon>
        <taxon>Spirurina</taxon>
        <taxon>Ascaridomorpha</taxon>
        <taxon>Ascaridoidea</taxon>
        <taxon>Ascarididae</taxon>
        <taxon>Ascaris</taxon>
    </lineage>
</organism>
<reference evidence="2" key="1">
    <citation type="submission" date="2017-02" db="UniProtKB">
        <authorList>
            <consortium name="WormBaseParasite"/>
        </authorList>
    </citation>
    <scope>IDENTIFICATION</scope>
</reference>
<proteinExistence type="predicted"/>
<evidence type="ECO:0000313" key="1">
    <source>
        <dbReference type="Proteomes" id="UP000036681"/>
    </source>
</evidence>
<sequence length="37" mass="4404">MLGTRFAHVLMKFKRRYVNDSRESVVQSKSLCIMCRI</sequence>
<dbReference type="AlphaFoldDB" id="A0A0M3HIV2"/>
<name>A0A0M3HIV2_ASCLU</name>
<accession>A0A0M3HIV2</accession>
<dbReference type="Proteomes" id="UP000036681">
    <property type="component" value="Unplaced"/>
</dbReference>